<organism evidence="4 5">
    <name type="scientific">Apatococcus fuscideae</name>
    <dbReference type="NCBI Taxonomy" id="2026836"/>
    <lineage>
        <taxon>Eukaryota</taxon>
        <taxon>Viridiplantae</taxon>
        <taxon>Chlorophyta</taxon>
        <taxon>core chlorophytes</taxon>
        <taxon>Trebouxiophyceae</taxon>
        <taxon>Chlorellales</taxon>
        <taxon>Chlorellaceae</taxon>
        <taxon>Apatococcus</taxon>
    </lineage>
</organism>
<dbReference type="Proteomes" id="UP001485043">
    <property type="component" value="Unassembled WGS sequence"/>
</dbReference>
<dbReference type="SMART" id="SM00672">
    <property type="entry name" value="CAP10"/>
    <property type="match status" value="1"/>
</dbReference>
<evidence type="ECO:0000256" key="2">
    <source>
        <dbReference type="ARBA" id="ARBA00022679"/>
    </source>
</evidence>
<sequence>MDVGSFDNHLGSLRTGSLQDLTEIRHSREDGLWQSMGEFAEDEDADLRENGLGLSPAPSPDVDEAWQHEMAMPHIPKSTATAAEKEKLLSGVDRDLAPFNASGITLEMVEQVYCTYNVQGFRVQIIDGEWFIAGETHNFLTIHLKTKQVLADFAARYKGRLPDVDFVLQTSDWLPPAYNGTHPDCPQQGPIFTANKEKGNPHGILFPDESWVEWARLRWLISEAAHKLPWEEREPKLLFRGGPTGIRPDLLGGPPEELQSDDLDIKLTEWYGEDKGSFMSMPEQCHNRYLLYCEGNTWASRLKQLLLCNSTVVINASPFVGFWWHMLEHGKHVHVMPRLTDNESTPDKLHKVVRQLKADEDRAQRIAQTGYRLAMEVLHPDNAFMYWHRLITRYAELQRFKPTRHPDAIPLERSILYAHQDKLQINFRQRHCNICIPQPEREDRAAAYTSKLFEIDGHAK</sequence>
<name>A0AAW1SLB7_9CHLO</name>
<reference evidence="4 5" key="1">
    <citation type="journal article" date="2024" name="Nat. Commun.">
        <title>Phylogenomics reveals the evolutionary origins of lichenization in chlorophyte algae.</title>
        <authorList>
            <person name="Puginier C."/>
            <person name="Libourel C."/>
            <person name="Otte J."/>
            <person name="Skaloud P."/>
            <person name="Haon M."/>
            <person name="Grisel S."/>
            <person name="Petersen M."/>
            <person name="Berrin J.G."/>
            <person name="Delaux P.M."/>
            <person name="Dal Grande F."/>
            <person name="Keller J."/>
        </authorList>
    </citation>
    <scope>NUCLEOTIDE SEQUENCE [LARGE SCALE GENOMIC DNA]</scope>
    <source>
        <strain evidence="4 5">SAG 2523</strain>
    </source>
</reference>
<proteinExistence type="inferred from homology"/>
<comment type="similarity">
    <text evidence="1">Belongs to the glycosyltransferase 90 family.</text>
</comment>
<dbReference type="InterPro" id="IPR051091">
    <property type="entry name" value="O-Glucosyltr/Glycosyltrsf_90"/>
</dbReference>
<dbReference type="GO" id="GO:0016740">
    <property type="term" value="F:transferase activity"/>
    <property type="evidence" value="ECO:0007669"/>
    <property type="project" value="UniProtKB-KW"/>
</dbReference>
<keyword evidence="2" id="KW-0808">Transferase</keyword>
<dbReference type="PANTHER" id="PTHR12203:SF35">
    <property type="entry name" value="PROTEIN O-GLUCOSYLTRANSFERASE 1"/>
    <property type="match status" value="1"/>
</dbReference>
<accession>A0AAW1SLB7</accession>
<protein>
    <recommendedName>
        <fullName evidence="3">Glycosyl transferase CAP10 domain-containing protein</fullName>
    </recommendedName>
</protein>
<evidence type="ECO:0000313" key="5">
    <source>
        <dbReference type="Proteomes" id="UP001485043"/>
    </source>
</evidence>
<comment type="caution">
    <text evidence="4">The sequence shown here is derived from an EMBL/GenBank/DDBJ whole genome shotgun (WGS) entry which is preliminary data.</text>
</comment>
<dbReference type="Pfam" id="PF05686">
    <property type="entry name" value="Glyco_transf_90"/>
    <property type="match status" value="1"/>
</dbReference>
<dbReference type="EMBL" id="JALJOV010001451">
    <property type="protein sequence ID" value="KAK9847650.1"/>
    <property type="molecule type" value="Genomic_DNA"/>
</dbReference>
<gene>
    <name evidence="4" type="ORF">WJX84_009110</name>
</gene>
<keyword evidence="5" id="KW-1185">Reference proteome</keyword>
<evidence type="ECO:0000313" key="4">
    <source>
        <dbReference type="EMBL" id="KAK9847650.1"/>
    </source>
</evidence>
<feature type="domain" description="Glycosyl transferase CAP10" evidence="3">
    <location>
        <begin position="160"/>
        <end position="401"/>
    </location>
</feature>
<dbReference type="AlphaFoldDB" id="A0AAW1SLB7"/>
<dbReference type="PANTHER" id="PTHR12203">
    <property type="entry name" value="KDEL LYS-ASP-GLU-LEU CONTAINING - RELATED"/>
    <property type="match status" value="1"/>
</dbReference>
<evidence type="ECO:0000256" key="1">
    <source>
        <dbReference type="ARBA" id="ARBA00010118"/>
    </source>
</evidence>
<evidence type="ECO:0000259" key="3">
    <source>
        <dbReference type="SMART" id="SM00672"/>
    </source>
</evidence>
<dbReference type="InterPro" id="IPR006598">
    <property type="entry name" value="CAP10"/>
</dbReference>